<dbReference type="CDD" id="cd02510">
    <property type="entry name" value="pp-GalNAc-T"/>
    <property type="match status" value="1"/>
</dbReference>
<dbReference type="eggNOG" id="KOG3736">
    <property type="taxonomic scope" value="Eukaryota"/>
</dbReference>
<keyword evidence="4" id="KW-0735">Signal-anchor</keyword>
<dbReference type="OrthoDB" id="330637at2759"/>
<comment type="cofactor">
    <cofactor evidence="1">
        <name>Mn(2+)</name>
        <dbReference type="ChEBI" id="CHEBI:29035"/>
    </cofactor>
</comment>
<comment type="subcellular location">
    <subcellularLocation>
        <location evidence="10">Endomembrane system</location>
        <topology evidence="10">Single-pass type II membrane protein</topology>
    </subcellularLocation>
</comment>
<proteinExistence type="inferred from homology"/>
<keyword evidence="7" id="KW-1015">Disulfide bond</keyword>
<keyword evidence="9" id="KW-0464">Manganese</keyword>
<dbReference type="CTD" id="20195502"/>
<dbReference type="HOGENOM" id="CLU_013477_0_1_1"/>
<organism evidence="15 16">
    <name type="scientific">Helobdella robusta</name>
    <name type="common">Californian leech</name>
    <dbReference type="NCBI Taxonomy" id="6412"/>
    <lineage>
        <taxon>Eukaryota</taxon>
        <taxon>Metazoa</taxon>
        <taxon>Spiralia</taxon>
        <taxon>Lophotrochozoa</taxon>
        <taxon>Annelida</taxon>
        <taxon>Clitellata</taxon>
        <taxon>Hirudinea</taxon>
        <taxon>Rhynchobdellida</taxon>
        <taxon>Glossiphoniidae</taxon>
        <taxon>Helobdella</taxon>
    </lineage>
</organism>
<feature type="region of interest" description="Disordered" evidence="11">
    <location>
        <begin position="122"/>
        <end position="180"/>
    </location>
</feature>
<feature type="compositionally biased region" description="Basic and acidic residues" evidence="11">
    <location>
        <begin position="146"/>
        <end position="173"/>
    </location>
</feature>
<evidence type="ECO:0000259" key="13">
    <source>
        <dbReference type="Pfam" id="PF00535"/>
    </source>
</evidence>
<evidence type="ECO:0000256" key="8">
    <source>
        <dbReference type="ARBA" id="ARBA00023180"/>
    </source>
</evidence>
<reference evidence="16" key="1">
    <citation type="submission" date="2012-12" db="EMBL/GenBank/DDBJ databases">
        <authorList>
            <person name="Hellsten U."/>
            <person name="Grimwood J."/>
            <person name="Chapman J.A."/>
            <person name="Shapiro H."/>
            <person name="Aerts A."/>
            <person name="Otillar R.P."/>
            <person name="Terry A.Y."/>
            <person name="Boore J.L."/>
            <person name="Simakov O."/>
            <person name="Marletaz F."/>
            <person name="Cho S.-J."/>
            <person name="Edsinger-Gonzales E."/>
            <person name="Havlak P."/>
            <person name="Kuo D.-H."/>
            <person name="Larsson T."/>
            <person name="Lv J."/>
            <person name="Arendt D."/>
            <person name="Savage R."/>
            <person name="Osoegawa K."/>
            <person name="de Jong P."/>
            <person name="Lindberg D.R."/>
            <person name="Seaver E.C."/>
            <person name="Weisblat D.A."/>
            <person name="Putnam N.H."/>
            <person name="Grigoriev I.V."/>
            <person name="Rokhsar D.S."/>
        </authorList>
    </citation>
    <scope>NUCLEOTIDE SEQUENCE</scope>
</reference>
<evidence type="ECO:0000256" key="9">
    <source>
        <dbReference type="ARBA" id="ARBA00023211"/>
    </source>
</evidence>
<dbReference type="InterPro" id="IPR029044">
    <property type="entry name" value="Nucleotide-diphossugar_trans"/>
</dbReference>
<dbReference type="InParanoid" id="T1EG00"/>
<evidence type="ECO:0000256" key="5">
    <source>
        <dbReference type="ARBA" id="ARBA00022989"/>
    </source>
</evidence>
<keyword evidence="3 12" id="KW-0812">Transmembrane</keyword>
<dbReference type="GO" id="GO:0006493">
    <property type="term" value="P:protein O-linked glycosylation"/>
    <property type="evidence" value="ECO:0000318"/>
    <property type="project" value="GO_Central"/>
</dbReference>
<dbReference type="OMA" id="PTVEACD"/>
<dbReference type="FunFam" id="3.90.550.10:FF:000053">
    <property type="entry name" value="Polypeptide N-acetylgalactosaminyltransferase"/>
    <property type="match status" value="1"/>
</dbReference>
<protein>
    <recommendedName>
        <fullName evidence="13">Glycosyltransferase 2-like domain-containing protein</fullName>
    </recommendedName>
</protein>
<dbReference type="Pfam" id="PF00535">
    <property type="entry name" value="Glycos_transf_2"/>
    <property type="match status" value="1"/>
</dbReference>
<evidence type="ECO:0000313" key="15">
    <source>
        <dbReference type="EnsemblMetazoa" id="HelroP114203"/>
    </source>
</evidence>
<sequence length="554" mass="63164">MFDVLGLTCPNYDSKNKSKFPKIVYKNYVKIAVLTSLFWLATAALVAHFFLSDGFNNGLDCTELRRRAELYNQHNFQYLGQRVASSLKDYPVVHVQDFGDCNKQPAVKKKAASKVDQFIHPGNRVGREAVRPPPSSASTGDEDDRADLHEHTEYDDKSIDRSQLPDDGLHEPGHNGAPVVVPPELEAEAKELFKINQFNLVASDMMSPNRTLPDIRNEACKAKIYPIDELPDTSIIIVFHNEAWSTLIRTLWSIINRSPLQLIKEIILVDDASERDYLGSRLDEYITHLPIPTYLERMGTRNGLVRSRLRGVSRATGQTITFLDAHCECTTGWLEPLLYQVHIDRKSVISPLIDVIVDSNFEYRLVPDLLAGFDWKVLFDWAKPRPEEIERRKDDATMPFRTPAMAGGLFTMDKQYFYEIGSYDEQMNIWGGENLEMSFRLWQCGGQVLISPCSRVGHVFRSISPYTFPEGTDKTVLTNQMRTMEVWLGDHKKFYYKSNPAAAIYEVGDLTERLKLKERLKCKNFVWYLDHVYPDSPLPRNFYSVGKVGGGGCG</sequence>
<evidence type="ECO:0000256" key="6">
    <source>
        <dbReference type="ARBA" id="ARBA00023136"/>
    </source>
</evidence>
<keyword evidence="16" id="KW-1185">Reference proteome</keyword>
<dbReference type="GeneID" id="20195502"/>
<dbReference type="PANTHER" id="PTHR11675:SF101">
    <property type="entry name" value="POLYPEPTIDE N-ACETYLGALACTOSAMINYLTRANSFERASE 5"/>
    <property type="match status" value="1"/>
</dbReference>
<evidence type="ECO:0000313" key="14">
    <source>
        <dbReference type="EMBL" id="ESN97563.1"/>
    </source>
</evidence>
<dbReference type="PANTHER" id="PTHR11675">
    <property type="entry name" value="N-ACETYLGALACTOSAMINYLTRANSFERASE"/>
    <property type="match status" value="1"/>
</dbReference>
<dbReference type="EMBL" id="KB097336">
    <property type="protein sequence ID" value="ESN97563.1"/>
    <property type="molecule type" value="Genomic_DNA"/>
</dbReference>
<evidence type="ECO:0000256" key="2">
    <source>
        <dbReference type="ARBA" id="ARBA00005680"/>
    </source>
</evidence>
<name>T1EG00_HELRO</name>
<dbReference type="SUPFAM" id="SSF53448">
    <property type="entry name" value="Nucleotide-diphospho-sugar transferases"/>
    <property type="match status" value="1"/>
</dbReference>
<reference evidence="15" key="3">
    <citation type="submission" date="2015-06" db="UniProtKB">
        <authorList>
            <consortium name="EnsemblMetazoa"/>
        </authorList>
    </citation>
    <scope>IDENTIFICATION</scope>
</reference>
<dbReference type="EMBL" id="AMQM01006274">
    <property type="status" value="NOT_ANNOTATED_CDS"/>
    <property type="molecule type" value="Genomic_DNA"/>
</dbReference>
<gene>
    <name evidence="15" type="primary">20195502</name>
    <name evidence="14" type="ORF">HELRODRAFT_114203</name>
</gene>
<evidence type="ECO:0000256" key="4">
    <source>
        <dbReference type="ARBA" id="ARBA00022968"/>
    </source>
</evidence>
<evidence type="ECO:0000256" key="11">
    <source>
        <dbReference type="SAM" id="MobiDB-lite"/>
    </source>
</evidence>
<dbReference type="Gene3D" id="3.90.550.10">
    <property type="entry name" value="Spore Coat Polysaccharide Biosynthesis Protein SpsA, Chain A"/>
    <property type="match status" value="1"/>
</dbReference>
<evidence type="ECO:0000256" key="7">
    <source>
        <dbReference type="ARBA" id="ARBA00023157"/>
    </source>
</evidence>
<evidence type="ECO:0000256" key="10">
    <source>
        <dbReference type="ARBA" id="ARBA00060399"/>
    </source>
</evidence>
<evidence type="ECO:0000256" key="12">
    <source>
        <dbReference type="SAM" id="Phobius"/>
    </source>
</evidence>
<dbReference type="InterPro" id="IPR045885">
    <property type="entry name" value="GalNAc-T"/>
</dbReference>
<evidence type="ECO:0000256" key="3">
    <source>
        <dbReference type="ARBA" id="ARBA00022692"/>
    </source>
</evidence>
<dbReference type="EnsemblMetazoa" id="HelroT114203">
    <property type="protein sequence ID" value="HelroP114203"/>
    <property type="gene ID" value="HelroG114203"/>
</dbReference>
<feature type="transmembrane region" description="Helical" evidence="12">
    <location>
        <begin position="28"/>
        <end position="51"/>
    </location>
</feature>
<dbReference type="AlphaFoldDB" id="T1EG00"/>
<accession>T1EG00</accession>
<keyword evidence="6 12" id="KW-0472">Membrane</keyword>
<dbReference type="GO" id="GO:0004653">
    <property type="term" value="F:polypeptide N-acetylgalactosaminyltransferase activity"/>
    <property type="evidence" value="ECO:0000318"/>
    <property type="project" value="GO_Central"/>
</dbReference>
<keyword evidence="8" id="KW-0325">Glycoprotein</keyword>
<dbReference type="InterPro" id="IPR001173">
    <property type="entry name" value="Glyco_trans_2-like"/>
</dbReference>
<keyword evidence="5 12" id="KW-1133">Transmembrane helix</keyword>
<feature type="domain" description="Glycosyltransferase 2-like" evidence="13">
    <location>
        <begin position="234"/>
        <end position="417"/>
    </location>
</feature>
<evidence type="ECO:0000256" key="1">
    <source>
        <dbReference type="ARBA" id="ARBA00001936"/>
    </source>
</evidence>
<reference evidence="14 16" key="2">
    <citation type="journal article" date="2013" name="Nature">
        <title>Insights into bilaterian evolution from three spiralian genomes.</title>
        <authorList>
            <person name="Simakov O."/>
            <person name="Marletaz F."/>
            <person name="Cho S.J."/>
            <person name="Edsinger-Gonzales E."/>
            <person name="Havlak P."/>
            <person name="Hellsten U."/>
            <person name="Kuo D.H."/>
            <person name="Larsson T."/>
            <person name="Lv J."/>
            <person name="Arendt D."/>
            <person name="Savage R."/>
            <person name="Osoegawa K."/>
            <person name="de Jong P."/>
            <person name="Grimwood J."/>
            <person name="Chapman J.A."/>
            <person name="Shapiro H."/>
            <person name="Aerts A."/>
            <person name="Otillar R.P."/>
            <person name="Terry A.Y."/>
            <person name="Boore J.L."/>
            <person name="Grigoriev I.V."/>
            <person name="Lindberg D.R."/>
            <person name="Seaver E.C."/>
            <person name="Weisblat D.A."/>
            <person name="Putnam N.H."/>
            <person name="Rokhsar D.S."/>
        </authorList>
    </citation>
    <scope>NUCLEOTIDE SEQUENCE</scope>
</reference>
<dbReference type="STRING" id="6412.T1EG00"/>
<comment type="similarity">
    <text evidence="2">Belongs to the glycosyltransferase 2 family. GalNAc-T subfamily.</text>
</comment>
<evidence type="ECO:0000313" key="16">
    <source>
        <dbReference type="Proteomes" id="UP000015101"/>
    </source>
</evidence>
<dbReference type="GO" id="GO:0005794">
    <property type="term" value="C:Golgi apparatus"/>
    <property type="evidence" value="ECO:0000318"/>
    <property type="project" value="GO_Central"/>
</dbReference>
<dbReference type="Proteomes" id="UP000015101">
    <property type="component" value="Unassembled WGS sequence"/>
</dbReference>
<dbReference type="KEGG" id="hro:HELRODRAFT_114203"/>
<dbReference type="RefSeq" id="XP_009024386.1">
    <property type="nucleotide sequence ID" value="XM_009026138.1"/>
</dbReference>